<protein>
    <recommendedName>
        <fullName evidence="4">BZIP domain-containing protein</fullName>
    </recommendedName>
</protein>
<evidence type="ECO:0000256" key="1">
    <source>
        <dbReference type="SAM" id="MobiDB-lite"/>
    </source>
</evidence>
<gene>
    <name evidence="2" type="ORF">QBC38DRAFT_110249</name>
</gene>
<keyword evidence="3" id="KW-1185">Reference proteome</keyword>
<feature type="region of interest" description="Disordered" evidence="1">
    <location>
        <begin position="26"/>
        <end position="72"/>
    </location>
</feature>
<feature type="compositionally biased region" description="Basic residues" evidence="1">
    <location>
        <begin position="35"/>
        <end position="52"/>
    </location>
</feature>
<sequence length="153" mass="17393">MSTEAHLVLSSKRELVEAIDLKEDDWTGVTDPAERRRRQNRLHQRAWRKRKAAAAAAIKQHRNDGDRSEMREDAVRGRELFHSGPVEVVHDRRAVLRPNSSWTVSSDSSASYSLEPARRLPTSSESRTGGRVLDLARLQLKAFQDPKDLKITS</sequence>
<feature type="region of interest" description="Disordered" evidence="1">
    <location>
        <begin position="100"/>
        <end position="129"/>
    </location>
</feature>
<feature type="compositionally biased region" description="Basic and acidic residues" evidence="1">
    <location>
        <begin position="61"/>
        <end position="72"/>
    </location>
</feature>
<name>A0AAN7BTN3_9PEZI</name>
<feature type="compositionally biased region" description="Low complexity" evidence="1">
    <location>
        <begin position="100"/>
        <end position="113"/>
    </location>
</feature>
<reference evidence="2" key="2">
    <citation type="submission" date="2023-05" db="EMBL/GenBank/DDBJ databases">
        <authorList>
            <consortium name="Lawrence Berkeley National Laboratory"/>
            <person name="Steindorff A."/>
            <person name="Hensen N."/>
            <person name="Bonometti L."/>
            <person name="Westerberg I."/>
            <person name="Brannstrom I.O."/>
            <person name="Guillou S."/>
            <person name="Cros-Aarteil S."/>
            <person name="Calhoun S."/>
            <person name="Haridas S."/>
            <person name="Kuo A."/>
            <person name="Mondo S."/>
            <person name="Pangilinan J."/>
            <person name="Riley R."/>
            <person name="Labutti K."/>
            <person name="Andreopoulos B."/>
            <person name="Lipzen A."/>
            <person name="Chen C."/>
            <person name="Yanf M."/>
            <person name="Daum C."/>
            <person name="Ng V."/>
            <person name="Clum A."/>
            <person name="Ohm R."/>
            <person name="Martin F."/>
            <person name="Silar P."/>
            <person name="Natvig D."/>
            <person name="Lalanne C."/>
            <person name="Gautier V."/>
            <person name="Ament-Velasquez S.L."/>
            <person name="Kruys A."/>
            <person name="Hutchinson M.I."/>
            <person name="Powell A.J."/>
            <person name="Barry K."/>
            <person name="Miller A.N."/>
            <person name="Grigoriev I.V."/>
            <person name="Debuchy R."/>
            <person name="Gladieux P."/>
            <person name="Thoren M.H."/>
            <person name="Johannesson H."/>
        </authorList>
    </citation>
    <scope>NUCLEOTIDE SEQUENCE</scope>
    <source>
        <strain evidence="2">CBS 990.96</strain>
    </source>
</reference>
<dbReference type="Proteomes" id="UP001301958">
    <property type="component" value="Unassembled WGS sequence"/>
</dbReference>
<comment type="caution">
    <text evidence="2">The sequence shown here is derived from an EMBL/GenBank/DDBJ whole genome shotgun (WGS) entry which is preliminary data.</text>
</comment>
<accession>A0AAN7BTN3</accession>
<proteinExistence type="predicted"/>
<organism evidence="2 3">
    <name type="scientific">Podospora fimiseda</name>
    <dbReference type="NCBI Taxonomy" id="252190"/>
    <lineage>
        <taxon>Eukaryota</taxon>
        <taxon>Fungi</taxon>
        <taxon>Dikarya</taxon>
        <taxon>Ascomycota</taxon>
        <taxon>Pezizomycotina</taxon>
        <taxon>Sordariomycetes</taxon>
        <taxon>Sordariomycetidae</taxon>
        <taxon>Sordariales</taxon>
        <taxon>Podosporaceae</taxon>
        <taxon>Podospora</taxon>
    </lineage>
</organism>
<evidence type="ECO:0008006" key="4">
    <source>
        <dbReference type="Google" id="ProtNLM"/>
    </source>
</evidence>
<dbReference type="EMBL" id="MU865308">
    <property type="protein sequence ID" value="KAK4229461.1"/>
    <property type="molecule type" value="Genomic_DNA"/>
</dbReference>
<reference evidence="2" key="1">
    <citation type="journal article" date="2023" name="Mol. Phylogenet. Evol.">
        <title>Genome-scale phylogeny and comparative genomics of the fungal order Sordariales.</title>
        <authorList>
            <person name="Hensen N."/>
            <person name="Bonometti L."/>
            <person name="Westerberg I."/>
            <person name="Brannstrom I.O."/>
            <person name="Guillou S."/>
            <person name="Cros-Aarteil S."/>
            <person name="Calhoun S."/>
            <person name="Haridas S."/>
            <person name="Kuo A."/>
            <person name="Mondo S."/>
            <person name="Pangilinan J."/>
            <person name="Riley R."/>
            <person name="LaButti K."/>
            <person name="Andreopoulos B."/>
            <person name="Lipzen A."/>
            <person name="Chen C."/>
            <person name="Yan M."/>
            <person name="Daum C."/>
            <person name="Ng V."/>
            <person name="Clum A."/>
            <person name="Steindorff A."/>
            <person name="Ohm R.A."/>
            <person name="Martin F."/>
            <person name="Silar P."/>
            <person name="Natvig D.O."/>
            <person name="Lalanne C."/>
            <person name="Gautier V."/>
            <person name="Ament-Velasquez S.L."/>
            <person name="Kruys A."/>
            <person name="Hutchinson M.I."/>
            <person name="Powell A.J."/>
            <person name="Barry K."/>
            <person name="Miller A.N."/>
            <person name="Grigoriev I.V."/>
            <person name="Debuchy R."/>
            <person name="Gladieux P."/>
            <person name="Hiltunen Thoren M."/>
            <person name="Johannesson H."/>
        </authorList>
    </citation>
    <scope>NUCLEOTIDE SEQUENCE</scope>
    <source>
        <strain evidence="2">CBS 990.96</strain>
    </source>
</reference>
<evidence type="ECO:0000313" key="2">
    <source>
        <dbReference type="EMBL" id="KAK4229461.1"/>
    </source>
</evidence>
<dbReference type="AlphaFoldDB" id="A0AAN7BTN3"/>
<evidence type="ECO:0000313" key="3">
    <source>
        <dbReference type="Proteomes" id="UP001301958"/>
    </source>
</evidence>